<gene>
    <name evidence="1" type="ORF">TPSB3V08_LOCUS4983</name>
</gene>
<accession>A0A7R9CZP0</accession>
<evidence type="ECO:0000313" key="1">
    <source>
        <dbReference type="EMBL" id="CAD7405429.1"/>
    </source>
</evidence>
<dbReference type="EMBL" id="OD002524">
    <property type="protein sequence ID" value="CAD7405429.1"/>
    <property type="molecule type" value="Genomic_DNA"/>
</dbReference>
<name>A0A7R9CZP0_TIMPO</name>
<reference evidence="1" key="1">
    <citation type="submission" date="2020-11" db="EMBL/GenBank/DDBJ databases">
        <authorList>
            <person name="Tran Van P."/>
        </authorList>
    </citation>
    <scope>NUCLEOTIDE SEQUENCE</scope>
</reference>
<dbReference type="AlphaFoldDB" id="A0A7R9CZP0"/>
<protein>
    <submittedName>
        <fullName evidence="1">Uncharacterized protein</fullName>
    </submittedName>
</protein>
<sequence>MSDIFSPVKNASSSRTTSSVFQTTMRSSYDLGFLGDMSRAGPGRGMSIGNMSTHISSLPCQRTPRGCQKSLTKEMSSFFVYRVFNSKQFVLQYQSAQNTKENDGDEVRRKMTTREIMKETGGADNRRCASVRRRMMEAKRKMEAFY</sequence>
<organism evidence="1">
    <name type="scientific">Timema poppense</name>
    <name type="common">Walking stick</name>
    <dbReference type="NCBI Taxonomy" id="170557"/>
    <lineage>
        <taxon>Eukaryota</taxon>
        <taxon>Metazoa</taxon>
        <taxon>Ecdysozoa</taxon>
        <taxon>Arthropoda</taxon>
        <taxon>Hexapoda</taxon>
        <taxon>Insecta</taxon>
        <taxon>Pterygota</taxon>
        <taxon>Neoptera</taxon>
        <taxon>Polyneoptera</taxon>
        <taxon>Phasmatodea</taxon>
        <taxon>Timematodea</taxon>
        <taxon>Timematoidea</taxon>
        <taxon>Timematidae</taxon>
        <taxon>Timema</taxon>
    </lineage>
</organism>
<proteinExistence type="predicted"/>